<gene>
    <name evidence="1" type="ORF">CMUS01_06066</name>
</gene>
<reference evidence="1" key="1">
    <citation type="journal article" date="2020" name="Phytopathology">
        <title>Genome Sequence Resources of Colletotrichum truncatum, C. plurivorum, C. musicola, and C. sojae: Four Species Pathogenic to Soybean (Glycine max).</title>
        <authorList>
            <person name="Rogerio F."/>
            <person name="Boufleur T.R."/>
            <person name="Ciampi-Guillardi M."/>
            <person name="Sukno S.A."/>
            <person name="Thon M.R."/>
            <person name="Massola Junior N.S."/>
            <person name="Baroncelli R."/>
        </authorList>
    </citation>
    <scope>NUCLEOTIDE SEQUENCE</scope>
    <source>
        <strain evidence="1">LFN0074</strain>
    </source>
</reference>
<evidence type="ECO:0000313" key="2">
    <source>
        <dbReference type="Proteomes" id="UP000639643"/>
    </source>
</evidence>
<proteinExistence type="predicted"/>
<dbReference type="AlphaFoldDB" id="A0A8H6NIB2"/>
<organism evidence="1 2">
    <name type="scientific">Colletotrichum musicola</name>
    <dbReference type="NCBI Taxonomy" id="2175873"/>
    <lineage>
        <taxon>Eukaryota</taxon>
        <taxon>Fungi</taxon>
        <taxon>Dikarya</taxon>
        <taxon>Ascomycota</taxon>
        <taxon>Pezizomycotina</taxon>
        <taxon>Sordariomycetes</taxon>
        <taxon>Hypocreomycetidae</taxon>
        <taxon>Glomerellales</taxon>
        <taxon>Glomerellaceae</taxon>
        <taxon>Colletotrichum</taxon>
        <taxon>Colletotrichum orchidearum species complex</taxon>
    </lineage>
</organism>
<dbReference type="EMBL" id="WIGM01000192">
    <property type="protein sequence ID" value="KAF6834632.1"/>
    <property type="molecule type" value="Genomic_DNA"/>
</dbReference>
<dbReference type="Proteomes" id="UP000639643">
    <property type="component" value="Unassembled WGS sequence"/>
</dbReference>
<protein>
    <submittedName>
        <fullName evidence="1">Uncharacterized protein</fullName>
    </submittedName>
</protein>
<comment type="caution">
    <text evidence="1">The sequence shown here is derived from an EMBL/GenBank/DDBJ whole genome shotgun (WGS) entry which is preliminary data.</text>
</comment>
<dbReference type="OrthoDB" id="5280464at2759"/>
<sequence length="125" mass="14645">MFGCFSPAEITMPADVKVADDCYWHVRKIGRGREQDPALLPDLVFKPFSIPPPDRARAEGDPLPPSPLQLFEYMLRKYAGLRFKDKAWKPSKHNFNPYCFWYCNNPFFASRSRNSDYGMIMYRKL</sequence>
<name>A0A8H6NIB2_9PEZI</name>
<evidence type="ECO:0000313" key="1">
    <source>
        <dbReference type="EMBL" id="KAF6834632.1"/>
    </source>
</evidence>
<keyword evidence="2" id="KW-1185">Reference proteome</keyword>
<accession>A0A8H6NIB2</accession>